<evidence type="ECO:0000313" key="1">
    <source>
        <dbReference type="EMBL" id="CUN93658.1"/>
    </source>
</evidence>
<protein>
    <submittedName>
        <fullName evidence="1">Uncharacterized protein</fullName>
    </submittedName>
</protein>
<dbReference type="Proteomes" id="UP000095706">
    <property type="component" value="Unassembled WGS sequence"/>
</dbReference>
<gene>
    <name evidence="1" type="ORF">ERS852406_00953</name>
</gene>
<name>A0A174B206_9FIRM</name>
<proteinExistence type="predicted"/>
<dbReference type="RefSeq" id="WP_055226742.1">
    <property type="nucleotide sequence ID" value="NZ_CYYV01000004.1"/>
</dbReference>
<accession>A0A174B206</accession>
<organism evidence="1 2">
    <name type="scientific">Fusicatenibacter saccharivorans</name>
    <dbReference type="NCBI Taxonomy" id="1150298"/>
    <lineage>
        <taxon>Bacteria</taxon>
        <taxon>Bacillati</taxon>
        <taxon>Bacillota</taxon>
        <taxon>Clostridia</taxon>
        <taxon>Lachnospirales</taxon>
        <taxon>Lachnospiraceae</taxon>
        <taxon>Fusicatenibacter</taxon>
    </lineage>
</organism>
<dbReference type="EMBL" id="CYYV01000004">
    <property type="protein sequence ID" value="CUN93658.1"/>
    <property type="molecule type" value="Genomic_DNA"/>
</dbReference>
<dbReference type="AlphaFoldDB" id="A0A174B206"/>
<reference evidence="1 2" key="1">
    <citation type="submission" date="2015-09" db="EMBL/GenBank/DDBJ databases">
        <authorList>
            <consortium name="Pathogen Informatics"/>
        </authorList>
    </citation>
    <scope>NUCLEOTIDE SEQUENCE [LARGE SCALE GENOMIC DNA]</scope>
    <source>
        <strain evidence="1 2">2789STDY5608849</strain>
    </source>
</reference>
<evidence type="ECO:0000313" key="2">
    <source>
        <dbReference type="Proteomes" id="UP000095706"/>
    </source>
</evidence>
<sequence>MKSFFKQLEPCSGVQESALRKLECCDPLLFSFDSDQHAIRIFDLDHQLLGVCQKDLVPEFLSLSAQDRQFSFSVEEIKYEQNADGIMEPKILLNVAAYAPGEVESAVADVACCLNLKV</sequence>